<evidence type="ECO:0000256" key="3">
    <source>
        <dbReference type="SAM" id="MobiDB-lite"/>
    </source>
</evidence>
<comment type="caution">
    <text evidence="4">The sequence shown here is derived from an EMBL/GenBank/DDBJ whole genome shotgun (WGS) entry which is preliminary data.</text>
</comment>
<evidence type="ECO:0000313" key="5">
    <source>
        <dbReference type="Proteomes" id="UP000430345"/>
    </source>
</evidence>
<organism evidence="4 5">
    <name type="scientific">Clostridium tarantellae</name>
    <dbReference type="NCBI Taxonomy" id="39493"/>
    <lineage>
        <taxon>Bacteria</taxon>
        <taxon>Bacillati</taxon>
        <taxon>Bacillota</taxon>
        <taxon>Clostridia</taxon>
        <taxon>Eubacteriales</taxon>
        <taxon>Clostridiaceae</taxon>
        <taxon>Clostridium</taxon>
    </lineage>
</organism>
<gene>
    <name evidence="4" type="ORF">GBZ86_12745</name>
</gene>
<dbReference type="InterPro" id="IPR000989">
    <property type="entry name" value="Rep"/>
</dbReference>
<proteinExistence type="inferred from homology"/>
<name>A0A6I1MQV7_9CLOT</name>
<dbReference type="GO" id="GO:0003677">
    <property type="term" value="F:DNA binding"/>
    <property type="evidence" value="ECO:0007669"/>
    <property type="project" value="InterPro"/>
</dbReference>
<evidence type="ECO:0000313" key="4">
    <source>
        <dbReference type="EMBL" id="MPQ44612.1"/>
    </source>
</evidence>
<dbReference type="Pfam" id="PF01446">
    <property type="entry name" value="Rep_1"/>
    <property type="match status" value="1"/>
</dbReference>
<sequence length="444" mass="52649">MDIEKKFIKYYINKNKELKEYIELYEIPRKEDIFLIEKMMSVDISNMFNILGYNKKSYLIENCNSIRYLQQCIDNPNHKYFRGSFCRDRYCPICSHIKSHKTSDMMFKIMKSIQKDNNFKNSSLIMLTLTQKNVGVGELKEEINKMQSAIQAMMNKELIFSTAKNYKKDSKTGKRRSYGTKGVVQGTVRHLEVTSKFNPNNNRIEFHPHWHMIMLVKNSYFTEKFYWSNDKVIRVWKKYMKLDYNPNTDIRKIVDGALDNDKIFNIKLKDMKPEGAIKEICKYSTKDSDIIKVYEDSKTGILNINWSDSTVILKELYLALHNRRDLIFTGAFKKTKERLYGKKDTDDLISEMQDEELIDLFKNKKCKICGANTIESLQRYSAYNKCYYMLEKDKLELYKQKMNDEIKRIIKKKKEKQKLKIKKSDGVLPNPSDNNKLDSSQKNL</sequence>
<evidence type="ECO:0000256" key="2">
    <source>
        <dbReference type="ARBA" id="ARBA00022705"/>
    </source>
</evidence>
<reference evidence="4 5" key="1">
    <citation type="submission" date="2019-10" db="EMBL/GenBank/DDBJ databases">
        <title>The Genome Sequence of Clostridium tarantellae Isolated from Fish Brain.</title>
        <authorList>
            <person name="Bano L."/>
            <person name="Kiel M."/>
            <person name="Sales G."/>
            <person name="Doxey A.C."/>
            <person name="Mansfield M.J."/>
            <person name="Schiavone M."/>
            <person name="Rossetto O."/>
            <person name="Pirazzini M."/>
            <person name="Dobrindt U."/>
            <person name="Montecucco C."/>
        </authorList>
    </citation>
    <scope>NUCLEOTIDE SEQUENCE [LARGE SCALE GENOMIC DNA]</scope>
    <source>
        <strain evidence="4 5">DSM 3997</strain>
    </source>
</reference>
<dbReference type="GO" id="GO:0006260">
    <property type="term" value="P:DNA replication"/>
    <property type="evidence" value="ECO:0007669"/>
    <property type="project" value="UniProtKB-KW"/>
</dbReference>
<comment type="similarity">
    <text evidence="1">Belongs to the Gram-positive plasmids replication protein type 1 family.</text>
</comment>
<feature type="compositionally biased region" description="Polar residues" evidence="3">
    <location>
        <begin position="431"/>
        <end position="444"/>
    </location>
</feature>
<feature type="region of interest" description="Disordered" evidence="3">
    <location>
        <begin position="417"/>
        <end position="444"/>
    </location>
</feature>
<dbReference type="AlphaFoldDB" id="A0A6I1MQV7"/>
<dbReference type="RefSeq" id="WP_152891225.1">
    <property type="nucleotide sequence ID" value="NZ_WHJC01000258.1"/>
</dbReference>
<keyword evidence="2" id="KW-0235">DNA replication</keyword>
<dbReference type="OrthoDB" id="5540934at2"/>
<dbReference type="Proteomes" id="UP000430345">
    <property type="component" value="Unassembled WGS sequence"/>
</dbReference>
<protein>
    <submittedName>
        <fullName evidence="4">Uncharacterized protein</fullName>
    </submittedName>
</protein>
<evidence type="ECO:0000256" key="1">
    <source>
        <dbReference type="ARBA" id="ARBA00008909"/>
    </source>
</evidence>
<dbReference type="EMBL" id="WHJC01000258">
    <property type="protein sequence ID" value="MPQ44612.1"/>
    <property type="molecule type" value="Genomic_DNA"/>
</dbReference>
<keyword evidence="5" id="KW-1185">Reference proteome</keyword>
<accession>A0A6I1MQV7</accession>